<dbReference type="EMBL" id="JBCGDC010000070">
    <property type="protein sequence ID" value="MFB6395816.1"/>
    <property type="molecule type" value="Genomic_DNA"/>
</dbReference>
<keyword evidence="2" id="KW-0436">Ligase</keyword>
<name>A0ABV5CVG6_9ACTN</name>
<reference evidence="2 3" key="1">
    <citation type="submission" date="2024-04" db="EMBL/GenBank/DDBJ databases">
        <title>Polymorphospora sp. isolated from Baiyangdian Lake in Xiong'an New Area.</title>
        <authorList>
            <person name="Zhang X."/>
            <person name="Liu J."/>
        </authorList>
    </citation>
    <scope>NUCLEOTIDE SEQUENCE [LARGE SCALE GENOMIC DNA]</scope>
    <source>
        <strain evidence="2 3">2-325</strain>
    </source>
</reference>
<evidence type="ECO:0000259" key="1">
    <source>
        <dbReference type="Pfam" id="PF09511"/>
    </source>
</evidence>
<proteinExistence type="predicted"/>
<protein>
    <submittedName>
        <fullName evidence="2">RNA ligase</fullName>
    </submittedName>
</protein>
<evidence type="ECO:0000313" key="3">
    <source>
        <dbReference type="Proteomes" id="UP001582793"/>
    </source>
</evidence>
<gene>
    <name evidence="2" type="ORF">AAFH96_22265</name>
</gene>
<sequence length="365" mass="39083">MTSTLGHPAIPLADVVDTAALAAAVAEGFVRIQRHPELALSIYNYTEACQYTGNWTPVTLACRGLIVDDATGNVLARPYRKFFNHDQPGAPVVALDAEVTVTDKADGSLGIVYPDGTGWAVATRGSFASDQARHATALLRTRYAGFTPPPGLTVLVEIIYPANRIVLDYAGLDDLVLLGAVDIATGRSHGPQAVPDWPGPVVETFAYATLGAALAAAPRPDREGLVVHVPATDERVKIKYADYVRLHKLVTGLNARVVWEVLATGGDLAAVIAPLPDEFHAWARAVATALTGTVDARAAAVESAYGEIVAGLPDGWGRREFAAHAVRHPDRGSLFLRLDSRDYRPLLWQQVRPAADWTPHNRSAE</sequence>
<dbReference type="RefSeq" id="WP_375735480.1">
    <property type="nucleotide sequence ID" value="NZ_JBCGDC010000070.1"/>
</dbReference>
<keyword evidence="3" id="KW-1185">Reference proteome</keyword>
<evidence type="ECO:0000313" key="2">
    <source>
        <dbReference type="EMBL" id="MFB6395816.1"/>
    </source>
</evidence>
<organism evidence="2 3">
    <name type="scientific">Polymorphospora lycopeni</name>
    <dbReference type="NCBI Taxonomy" id="3140240"/>
    <lineage>
        <taxon>Bacteria</taxon>
        <taxon>Bacillati</taxon>
        <taxon>Actinomycetota</taxon>
        <taxon>Actinomycetes</taxon>
        <taxon>Micromonosporales</taxon>
        <taxon>Micromonosporaceae</taxon>
        <taxon>Polymorphospora</taxon>
    </lineage>
</organism>
<dbReference type="GO" id="GO:0016874">
    <property type="term" value="F:ligase activity"/>
    <property type="evidence" value="ECO:0007669"/>
    <property type="project" value="UniProtKB-KW"/>
</dbReference>
<dbReference type="Pfam" id="PF09511">
    <property type="entry name" value="RNA_lig_T4_1"/>
    <property type="match status" value="1"/>
</dbReference>
<comment type="caution">
    <text evidence="2">The sequence shown here is derived from an EMBL/GenBank/DDBJ whole genome shotgun (WGS) entry which is preliminary data.</text>
</comment>
<dbReference type="InterPro" id="IPR019039">
    <property type="entry name" value="T4-Rnl1-like_N"/>
</dbReference>
<dbReference type="Proteomes" id="UP001582793">
    <property type="component" value="Unassembled WGS sequence"/>
</dbReference>
<feature type="domain" description="T4 RNA ligase 1-like N-terminal" evidence="1">
    <location>
        <begin position="62"/>
        <end position="140"/>
    </location>
</feature>
<accession>A0ABV5CVG6</accession>